<gene>
    <name evidence="2" type="ORF">KDW_07160</name>
</gene>
<sequence>MHDTIGFVKMLMHNTHIEVHHVLLLVSLASPTRDLLQGNQDKGKKEPGWCRASSIEQKP</sequence>
<keyword evidence="3" id="KW-1185">Reference proteome</keyword>
<name>A0A5J4KCH2_9CHLR</name>
<dbReference type="EMBL" id="BKZW01000001">
    <property type="protein sequence ID" value="GER86554.1"/>
    <property type="molecule type" value="Genomic_DNA"/>
</dbReference>
<protein>
    <submittedName>
        <fullName evidence="2">Uncharacterized protein</fullName>
    </submittedName>
</protein>
<dbReference type="AlphaFoldDB" id="A0A5J4KCH2"/>
<reference evidence="2 3" key="1">
    <citation type="submission" date="2019-10" db="EMBL/GenBank/DDBJ databases">
        <title>Dictyobacter vulcani sp. nov., within the class Ktedonobacteria, isolated from soil of volcanic Mt. Zao.</title>
        <authorList>
            <person name="Zheng Y."/>
            <person name="Wang C.M."/>
            <person name="Sakai Y."/>
            <person name="Abe K."/>
            <person name="Yokota A."/>
            <person name="Yabe S."/>
        </authorList>
    </citation>
    <scope>NUCLEOTIDE SEQUENCE [LARGE SCALE GENOMIC DNA]</scope>
    <source>
        <strain evidence="2 3">W12</strain>
    </source>
</reference>
<dbReference type="Proteomes" id="UP000326912">
    <property type="component" value="Unassembled WGS sequence"/>
</dbReference>
<proteinExistence type="predicted"/>
<feature type="region of interest" description="Disordered" evidence="1">
    <location>
        <begin position="35"/>
        <end position="59"/>
    </location>
</feature>
<evidence type="ECO:0000256" key="1">
    <source>
        <dbReference type="SAM" id="MobiDB-lite"/>
    </source>
</evidence>
<accession>A0A5J4KCH2</accession>
<comment type="caution">
    <text evidence="2">The sequence shown here is derived from an EMBL/GenBank/DDBJ whole genome shotgun (WGS) entry which is preliminary data.</text>
</comment>
<evidence type="ECO:0000313" key="3">
    <source>
        <dbReference type="Proteomes" id="UP000326912"/>
    </source>
</evidence>
<organism evidence="2 3">
    <name type="scientific">Dictyobacter vulcani</name>
    <dbReference type="NCBI Taxonomy" id="2607529"/>
    <lineage>
        <taxon>Bacteria</taxon>
        <taxon>Bacillati</taxon>
        <taxon>Chloroflexota</taxon>
        <taxon>Ktedonobacteria</taxon>
        <taxon>Ktedonobacterales</taxon>
        <taxon>Dictyobacteraceae</taxon>
        <taxon>Dictyobacter</taxon>
    </lineage>
</organism>
<evidence type="ECO:0000313" key="2">
    <source>
        <dbReference type="EMBL" id="GER86554.1"/>
    </source>
</evidence>